<feature type="transmembrane region" description="Helical" evidence="9">
    <location>
        <begin position="27"/>
        <end position="44"/>
    </location>
</feature>
<name>A0AAN1VYX2_9PROT</name>
<keyword evidence="5" id="KW-0406">Ion transport</keyword>
<evidence type="ECO:0000256" key="5">
    <source>
        <dbReference type="ARBA" id="ARBA00023065"/>
    </source>
</evidence>
<evidence type="ECO:0000256" key="3">
    <source>
        <dbReference type="ARBA" id="ARBA00022692"/>
    </source>
</evidence>
<organism evidence="11 12">
    <name type="scientific">Ferrigenium kumadai</name>
    <dbReference type="NCBI Taxonomy" id="1682490"/>
    <lineage>
        <taxon>Bacteria</taxon>
        <taxon>Pseudomonadati</taxon>
        <taxon>Pseudomonadota</taxon>
        <taxon>Betaproteobacteria</taxon>
        <taxon>Nitrosomonadales</taxon>
        <taxon>Gallionellaceae</taxon>
        <taxon>Ferrigenium</taxon>
    </lineage>
</organism>
<dbReference type="SUPFAM" id="SSF81324">
    <property type="entry name" value="Voltage-gated potassium channels"/>
    <property type="match status" value="1"/>
</dbReference>
<feature type="transmembrane region" description="Helical" evidence="9">
    <location>
        <begin position="85"/>
        <end position="104"/>
    </location>
</feature>
<dbReference type="Gene3D" id="1.10.287.70">
    <property type="match status" value="1"/>
</dbReference>
<keyword evidence="12" id="KW-1185">Reference proteome</keyword>
<protein>
    <submittedName>
        <fullName evidence="11">Ion transporter</fullName>
    </submittedName>
</protein>
<keyword evidence="3 9" id="KW-0812">Transmembrane</keyword>
<comment type="subcellular location">
    <subcellularLocation>
        <location evidence="1">Membrane</location>
        <topology evidence="1">Multi-pass membrane protein</topology>
    </subcellularLocation>
</comment>
<sequence>MKVVHLLGIAGVAEHERPAAKLWGKRLEWPMVGVAFWIVVQWYLEETQSISPILADVADWLVWLAFLLETSFLTALVADRRSFLISNWLNLVIIIGGLPIFWHVAPLAGLLRSFRLILVVMLLVRMSKSARRLLSQHRLGATMVVALVTMVLSGIVISRIDPSIGTVWDGMWWAWVTMATVGYGDVVPHNGAGRLFGALLILFGVVLLSMLTANLAAFFIGSDIGSDVEKVEREEKEADRLLKDISARLERIERLLEEKKGASPD</sequence>
<evidence type="ECO:0000259" key="10">
    <source>
        <dbReference type="Pfam" id="PF07885"/>
    </source>
</evidence>
<keyword evidence="7" id="KW-0407">Ion channel</keyword>
<feature type="transmembrane region" description="Helical" evidence="9">
    <location>
        <begin position="195"/>
        <end position="220"/>
    </location>
</feature>
<gene>
    <name evidence="11" type="ORF">FGKAn22_03670</name>
</gene>
<proteinExistence type="predicted"/>
<evidence type="ECO:0000256" key="4">
    <source>
        <dbReference type="ARBA" id="ARBA00022989"/>
    </source>
</evidence>
<accession>A0AAN1VYX2</accession>
<feature type="transmembrane region" description="Helical" evidence="9">
    <location>
        <begin position="172"/>
        <end position="188"/>
    </location>
</feature>
<evidence type="ECO:0000256" key="2">
    <source>
        <dbReference type="ARBA" id="ARBA00022448"/>
    </source>
</evidence>
<keyword evidence="2" id="KW-0813">Transport</keyword>
<evidence type="ECO:0000256" key="9">
    <source>
        <dbReference type="SAM" id="Phobius"/>
    </source>
</evidence>
<dbReference type="InterPro" id="IPR028325">
    <property type="entry name" value="VG_K_chnl"/>
</dbReference>
<keyword evidence="8" id="KW-0175">Coiled coil</keyword>
<keyword evidence="4 9" id="KW-1133">Transmembrane helix</keyword>
<evidence type="ECO:0000256" key="6">
    <source>
        <dbReference type="ARBA" id="ARBA00023136"/>
    </source>
</evidence>
<dbReference type="GO" id="GO:0015276">
    <property type="term" value="F:ligand-gated monoatomic ion channel activity"/>
    <property type="evidence" value="ECO:0007669"/>
    <property type="project" value="InterPro"/>
</dbReference>
<dbReference type="PANTHER" id="PTHR11537">
    <property type="entry name" value="VOLTAGE-GATED POTASSIUM CHANNEL"/>
    <property type="match status" value="1"/>
</dbReference>
<feature type="domain" description="Potassium channel" evidence="10">
    <location>
        <begin position="147"/>
        <end position="219"/>
    </location>
</feature>
<evidence type="ECO:0000313" key="11">
    <source>
        <dbReference type="EMBL" id="BBI98674.1"/>
    </source>
</evidence>
<dbReference type="GO" id="GO:0005249">
    <property type="term" value="F:voltage-gated potassium channel activity"/>
    <property type="evidence" value="ECO:0007669"/>
    <property type="project" value="InterPro"/>
</dbReference>
<dbReference type="AlphaFoldDB" id="A0AAN1VYX2"/>
<dbReference type="RefSeq" id="WP_212786291.1">
    <property type="nucleotide sequence ID" value="NZ_AP019536.1"/>
</dbReference>
<dbReference type="GO" id="GO:0008076">
    <property type="term" value="C:voltage-gated potassium channel complex"/>
    <property type="evidence" value="ECO:0007669"/>
    <property type="project" value="InterPro"/>
</dbReference>
<feature type="transmembrane region" description="Helical" evidence="9">
    <location>
        <begin position="139"/>
        <end position="160"/>
    </location>
</feature>
<keyword evidence="6 9" id="KW-0472">Membrane</keyword>
<dbReference type="GO" id="GO:0001508">
    <property type="term" value="P:action potential"/>
    <property type="evidence" value="ECO:0007669"/>
    <property type="project" value="TreeGrafter"/>
</dbReference>
<dbReference type="Pfam" id="PF07885">
    <property type="entry name" value="Ion_trans_2"/>
    <property type="match status" value="1"/>
</dbReference>
<feature type="coiled-coil region" evidence="8">
    <location>
        <begin position="228"/>
        <end position="262"/>
    </location>
</feature>
<feature type="transmembrane region" description="Helical" evidence="9">
    <location>
        <begin position="60"/>
        <end position="78"/>
    </location>
</feature>
<reference evidence="11 12" key="1">
    <citation type="submission" date="2019-03" db="EMBL/GenBank/DDBJ databases">
        <title>Complete genome sequence of Ferrigenium kumadai strain An22, a microaerophilic iron-oxidizing bacterium isolated from a paddy field soil.</title>
        <authorList>
            <person name="Watanabe T."/>
            <person name="Asakawa S."/>
        </authorList>
    </citation>
    <scope>NUCLEOTIDE SEQUENCE [LARGE SCALE GENOMIC DNA]</scope>
    <source>
        <strain evidence="11 12">An22</strain>
    </source>
</reference>
<dbReference type="Proteomes" id="UP001319121">
    <property type="component" value="Chromosome"/>
</dbReference>
<dbReference type="PANTHER" id="PTHR11537:SF254">
    <property type="entry name" value="POTASSIUM VOLTAGE-GATED CHANNEL PROTEIN SHAB"/>
    <property type="match status" value="1"/>
</dbReference>
<dbReference type="KEGG" id="fku:FGKAn22_03670"/>
<feature type="transmembrane region" description="Helical" evidence="9">
    <location>
        <begin position="110"/>
        <end position="127"/>
    </location>
</feature>
<dbReference type="InterPro" id="IPR027359">
    <property type="entry name" value="Volt_channel_dom_sf"/>
</dbReference>
<dbReference type="InterPro" id="IPR013099">
    <property type="entry name" value="K_chnl_dom"/>
</dbReference>
<evidence type="ECO:0000313" key="12">
    <source>
        <dbReference type="Proteomes" id="UP001319121"/>
    </source>
</evidence>
<evidence type="ECO:0000256" key="8">
    <source>
        <dbReference type="SAM" id="Coils"/>
    </source>
</evidence>
<evidence type="ECO:0000256" key="7">
    <source>
        <dbReference type="ARBA" id="ARBA00023303"/>
    </source>
</evidence>
<dbReference type="EMBL" id="AP019536">
    <property type="protein sequence ID" value="BBI98674.1"/>
    <property type="molecule type" value="Genomic_DNA"/>
</dbReference>
<evidence type="ECO:0000256" key="1">
    <source>
        <dbReference type="ARBA" id="ARBA00004141"/>
    </source>
</evidence>
<dbReference type="Gene3D" id="1.20.120.350">
    <property type="entry name" value="Voltage-gated potassium channels. Chain C"/>
    <property type="match status" value="1"/>
</dbReference>